<keyword evidence="2" id="KW-0732">Signal</keyword>
<evidence type="ECO:0000313" key="3">
    <source>
        <dbReference type="EMBL" id="MFC3532156.1"/>
    </source>
</evidence>
<sequence>MKRDWHNKALLAAISLSLVGMPVLAAPPEGKGNNGNHGQNDGYGNPVILPQHGKSHGKPEHGQRHDKQDKQGKHSYGERRDEQRYQRGGISVTDARRFAYESHLDYRDYRALPPGIRMNLARGKPLPPGIAKRQVPHDLLVRLPRHPGYEWQVVGTDLLLVTVGTLIVHEILKDVFLH</sequence>
<name>A0ABV7RIJ7_9NEIS</name>
<proteinExistence type="predicted"/>
<dbReference type="EMBL" id="JBHRXN010000020">
    <property type="protein sequence ID" value="MFC3532156.1"/>
    <property type="molecule type" value="Genomic_DNA"/>
</dbReference>
<protein>
    <submittedName>
        <fullName evidence="3">Anti-virulence regulator CigR family protein</fullName>
    </submittedName>
</protein>
<evidence type="ECO:0000313" key="4">
    <source>
        <dbReference type="Proteomes" id="UP001595741"/>
    </source>
</evidence>
<comment type="caution">
    <text evidence="3">The sequence shown here is derived from an EMBL/GenBank/DDBJ whole genome shotgun (WGS) entry which is preliminary data.</text>
</comment>
<feature type="chain" id="PRO_5045101697" evidence="2">
    <location>
        <begin position="26"/>
        <end position="178"/>
    </location>
</feature>
<reference evidence="4" key="1">
    <citation type="journal article" date="2019" name="Int. J. Syst. Evol. Microbiol.">
        <title>The Global Catalogue of Microorganisms (GCM) 10K type strain sequencing project: providing services to taxonomists for standard genome sequencing and annotation.</title>
        <authorList>
            <consortium name="The Broad Institute Genomics Platform"/>
            <consortium name="The Broad Institute Genome Sequencing Center for Infectious Disease"/>
            <person name="Wu L."/>
            <person name="Ma J."/>
        </authorList>
    </citation>
    <scope>NUCLEOTIDE SEQUENCE [LARGE SCALE GENOMIC DNA]</scope>
    <source>
        <strain evidence="4">KCTC 42742</strain>
    </source>
</reference>
<dbReference type="NCBIfam" id="NF040487">
    <property type="entry name" value="T3SS_CigR_fam"/>
    <property type="match status" value="1"/>
</dbReference>
<keyword evidence="4" id="KW-1185">Reference proteome</keyword>
<organism evidence="3 4">
    <name type="scientific">Vogesella facilis</name>
    <dbReference type="NCBI Taxonomy" id="1655232"/>
    <lineage>
        <taxon>Bacteria</taxon>
        <taxon>Pseudomonadati</taxon>
        <taxon>Pseudomonadota</taxon>
        <taxon>Betaproteobacteria</taxon>
        <taxon>Neisseriales</taxon>
        <taxon>Chromobacteriaceae</taxon>
        <taxon>Vogesella</taxon>
    </lineage>
</organism>
<evidence type="ECO:0000256" key="1">
    <source>
        <dbReference type="SAM" id="MobiDB-lite"/>
    </source>
</evidence>
<gene>
    <name evidence="3" type="ORF">ACFOLG_08140</name>
</gene>
<dbReference type="Proteomes" id="UP001595741">
    <property type="component" value="Unassembled WGS sequence"/>
</dbReference>
<dbReference type="Gene3D" id="3.10.450.160">
    <property type="entry name" value="inner membrane protein cigr"/>
    <property type="match status" value="1"/>
</dbReference>
<feature type="region of interest" description="Disordered" evidence="1">
    <location>
        <begin position="28"/>
        <end position="88"/>
    </location>
</feature>
<evidence type="ECO:0000256" key="2">
    <source>
        <dbReference type="SAM" id="SignalP"/>
    </source>
</evidence>
<feature type="compositionally biased region" description="Basic and acidic residues" evidence="1">
    <location>
        <begin position="57"/>
        <end position="85"/>
    </location>
</feature>
<dbReference type="RefSeq" id="WP_386090585.1">
    <property type="nucleotide sequence ID" value="NZ_JBHRXN010000020.1"/>
</dbReference>
<accession>A0ABV7RIJ7</accession>
<feature type="signal peptide" evidence="2">
    <location>
        <begin position="1"/>
        <end position="25"/>
    </location>
</feature>